<evidence type="ECO:0000256" key="9">
    <source>
        <dbReference type="ARBA" id="ARBA00023136"/>
    </source>
</evidence>
<keyword evidence="9 13" id="KW-0472">Membrane</keyword>
<evidence type="ECO:0000256" key="13">
    <source>
        <dbReference type="HAMAP-Rule" id="MF_01810"/>
    </source>
</evidence>
<reference evidence="16 17" key="1">
    <citation type="submission" date="2017-07" db="EMBL/GenBank/DDBJ databases">
        <title>Annotated genome sequence of Bacterioplanes sanyensis isolated from Red Sea.</title>
        <authorList>
            <person name="Rehman Z.U."/>
        </authorList>
    </citation>
    <scope>NUCLEOTIDE SEQUENCE [LARGE SCALE GENOMIC DNA]</scope>
    <source>
        <strain evidence="16 17">NV9</strain>
    </source>
</reference>
<evidence type="ECO:0000256" key="3">
    <source>
        <dbReference type="ARBA" id="ARBA00015325"/>
    </source>
</evidence>
<dbReference type="EMBL" id="CP022530">
    <property type="protein sequence ID" value="ASP37962.1"/>
    <property type="molecule type" value="Genomic_DNA"/>
</dbReference>
<dbReference type="Pfam" id="PF02096">
    <property type="entry name" value="60KD_IMP"/>
    <property type="match status" value="1"/>
</dbReference>
<feature type="transmembrane region" description="Helical" evidence="13">
    <location>
        <begin position="351"/>
        <end position="381"/>
    </location>
</feature>
<keyword evidence="10 13" id="KW-0143">Chaperone</keyword>
<gene>
    <name evidence="13" type="primary">yidC</name>
    <name evidence="16" type="ORF">CHH28_04385</name>
</gene>
<dbReference type="CDD" id="cd20070">
    <property type="entry name" value="5TM_YidC_Alb3"/>
    <property type="match status" value="1"/>
</dbReference>
<dbReference type="NCBIfam" id="TIGR03593">
    <property type="entry name" value="yidC_nterm"/>
    <property type="match status" value="1"/>
</dbReference>
<dbReference type="HAMAP" id="MF_01810">
    <property type="entry name" value="YidC_type1"/>
    <property type="match status" value="1"/>
</dbReference>
<dbReference type="InterPro" id="IPR001708">
    <property type="entry name" value="YidC/ALB3/OXA1/COX18"/>
</dbReference>
<keyword evidence="17" id="KW-1185">Reference proteome</keyword>
<evidence type="ECO:0000256" key="12">
    <source>
        <dbReference type="ARBA" id="ARBA00033342"/>
    </source>
</evidence>
<proteinExistence type="inferred from homology"/>
<accession>A0A222FH56</accession>
<name>A0A222FH56_9GAMM</name>
<comment type="subcellular location">
    <subcellularLocation>
        <location evidence="1">Cell inner membrane</location>
        <topology evidence="1">Multi-pass membrane protein</topology>
    </subcellularLocation>
    <subcellularLocation>
        <location evidence="13">Cell membrane</location>
        <topology evidence="13">Multi-pass membrane protein</topology>
    </subcellularLocation>
</comment>
<dbReference type="NCBIfam" id="NF002352">
    <property type="entry name" value="PRK01318.1-3"/>
    <property type="match status" value="1"/>
</dbReference>
<dbReference type="PRINTS" id="PR01900">
    <property type="entry name" value="YIDCPROTEIN"/>
</dbReference>
<evidence type="ECO:0000256" key="5">
    <source>
        <dbReference type="ARBA" id="ARBA00022475"/>
    </source>
</evidence>
<evidence type="ECO:0000256" key="6">
    <source>
        <dbReference type="ARBA" id="ARBA00022692"/>
    </source>
</evidence>
<evidence type="ECO:0000256" key="7">
    <source>
        <dbReference type="ARBA" id="ARBA00022927"/>
    </source>
</evidence>
<dbReference type="GO" id="GO:0005886">
    <property type="term" value="C:plasma membrane"/>
    <property type="evidence" value="ECO:0007669"/>
    <property type="project" value="UniProtKB-SubCell"/>
</dbReference>
<dbReference type="InterPro" id="IPR019998">
    <property type="entry name" value="Membr_insert_YidC"/>
</dbReference>
<keyword evidence="5 13" id="KW-1003">Cell membrane</keyword>
<keyword evidence="8 13" id="KW-1133">Transmembrane helix</keyword>
<dbReference type="OrthoDB" id="9780552at2"/>
<comment type="subunit">
    <text evidence="13">Interacts with the Sec translocase complex via SecD. Specifically interacts with transmembrane segments of nascent integral membrane proteins during membrane integration.</text>
</comment>
<sequence length="549" mass="61949">MDIRRPIIFIGLAICTYMLILAWNEDYPSQPELAHEQIAATPSLQQETPAISDASATGDAPVVASAAPDVEAEQSSGELIQVQTDVLTLTIDPLGGEVAEVLLPAYPASIEQKDVPFVLLERNSRRTYVAQSGLLGKDGIDANGQALFSSDATRYEMDAEQNTLQVVLTHTSDKAVVEKVFTFTRGDYLIDVEYRIRNTSAETWQGVFYAQLKRDGSGDPSQSSQMGMQSYLGAALTTSENNYEKVSFDDLEDGAYKRVETGGWAAMLQHYFLSAWVPNQEQSHTYNGRFANGNYLFGFYSEATQVAPGETGTVGAQLYVGPKDQNRLAEIAEHLDLTIDYGWLWFIAQPLFWLLSFFHSLVGNWGVAIILLTICIKALFFKPSAMSYRSMANMRKVAPKIQEMRERYGDNREKLGQEMMKLYRDEKVNPMGGCLPILIQMPVFIALYWVLMESVELRQAPFFLWIEDMSIKDPYFILPLIMGASMFFQMKLNPAPQDPMQARVMQFMPIIFTIFFLWFPAGLVLYWVVNNILSIAQQYYINKQIDKDV</sequence>
<feature type="domain" description="Membrane insertase YidC/Oxa/ALB C-terminal" evidence="14">
    <location>
        <begin position="365"/>
        <end position="543"/>
    </location>
</feature>
<dbReference type="PANTHER" id="PTHR12428">
    <property type="entry name" value="OXA1"/>
    <property type="match status" value="1"/>
</dbReference>
<dbReference type="PRINTS" id="PR00701">
    <property type="entry name" value="60KDINNERMP"/>
</dbReference>
<dbReference type="AlphaFoldDB" id="A0A222FH56"/>
<dbReference type="CDD" id="cd19961">
    <property type="entry name" value="EcYidC-like_peri"/>
    <property type="match status" value="1"/>
</dbReference>
<keyword evidence="7 13" id="KW-0653">Protein transport</keyword>
<protein>
    <recommendedName>
        <fullName evidence="3 13">Membrane protein insertase YidC</fullName>
    </recommendedName>
    <alternativeName>
        <fullName evidence="12 13">Foldase YidC</fullName>
    </alternativeName>
    <alternativeName>
        <fullName evidence="11 13">Membrane integrase YidC</fullName>
    </alternativeName>
    <alternativeName>
        <fullName evidence="13">Membrane protein YidC</fullName>
    </alternativeName>
</protein>
<evidence type="ECO:0000259" key="14">
    <source>
        <dbReference type="Pfam" id="PF02096"/>
    </source>
</evidence>
<dbReference type="InterPro" id="IPR038221">
    <property type="entry name" value="YidC_periplasmic_sf"/>
</dbReference>
<feature type="domain" description="Membrane insertase YidC N-terminal" evidence="15">
    <location>
        <begin position="80"/>
        <end position="354"/>
    </location>
</feature>
<dbReference type="GO" id="GO:0032977">
    <property type="term" value="F:membrane insertase activity"/>
    <property type="evidence" value="ECO:0007669"/>
    <property type="project" value="InterPro"/>
</dbReference>
<keyword evidence="4 13" id="KW-0813">Transport</keyword>
<evidence type="ECO:0000256" key="4">
    <source>
        <dbReference type="ARBA" id="ARBA00022448"/>
    </source>
</evidence>
<comment type="similarity">
    <text evidence="2 13">Belongs to the OXA1/ALB3/YidC family. Type 1 subfamily.</text>
</comment>
<feature type="transmembrane region" description="Helical" evidence="13">
    <location>
        <begin position="509"/>
        <end position="529"/>
    </location>
</feature>
<dbReference type="NCBIfam" id="TIGR03592">
    <property type="entry name" value="yidC_oxa1_cterm"/>
    <property type="match status" value="1"/>
</dbReference>
<dbReference type="NCBIfam" id="NF002353">
    <property type="entry name" value="PRK01318.1-4"/>
    <property type="match status" value="1"/>
</dbReference>
<feature type="transmembrane region" description="Helical" evidence="13">
    <location>
        <begin position="7"/>
        <end position="23"/>
    </location>
</feature>
<evidence type="ECO:0000256" key="8">
    <source>
        <dbReference type="ARBA" id="ARBA00022989"/>
    </source>
</evidence>
<evidence type="ECO:0000256" key="2">
    <source>
        <dbReference type="ARBA" id="ARBA00010527"/>
    </source>
</evidence>
<dbReference type="KEGG" id="bsan:CHH28_04385"/>
<evidence type="ECO:0000256" key="10">
    <source>
        <dbReference type="ARBA" id="ARBA00023186"/>
    </source>
</evidence>
<evidence type="ECO:0000313" key="16">
    <source>
        <dbReference type="EMBL" id="ASP37962.1"/>
    </source>
</evidence>
<comment type="function">
    <text evidence="13">Required for the insertion and/or proper folding and/or complex formation of integral membrane proteins into the membrane. Involved in integration of membrane proteins that insert both dependently and independently of the Sec translocase complex, as well as at least some lipoproteins. Aids folding of multispanning membrane proteins.</text>
</comment>
<keyword evidence="6 13" id="KW-0812">Transmembrane</keyword>
<feature type="transmembrane region" description="Helical" evidence="13">
    <location>
        <begin position="428"/>
        <end position="451"/>
    </location>
</feature>
<dbReference type="GO" id="GO:0051205">
    <property type="term" value="P:protein insertion into membrane"/>
    <property type="evidence" value="ECO:0007669"/>
    <property type="project" value="TreeGrafter"/>
</dbReference>
<dbReference type="InterPro" id="IPR028053">
    <property type="entry name" value="Membr_insert_YidC_N"/>
</dbReference>
<dbReference type="PANTHER" id="PTHR12428:SF65">
    <property type="entry name" value="CYTOCHROME C OXIDASE ASSEMBLY PROTEIN COX18, MITOCHONDRIAL"/>
    <property type="match status" value="1"/>
</dbReference>
<dbReference type="Pfam" id="PF14849">
    <property type="entry name" value="YidC_periplas"/>
    <property type="match status" value="1"/>
</dbReference>
<evidence type="ECO:0000256" key="11">
    <source>
        <dbReference type="ARBA" id="ARBA00033245"/>
    </source>
</evidence>
<dbReference type="GO" id="GO:0015031">
    <property type="term" value="P:protein transport"/>
    <property type="evidence" value="ECO:0007669"/>
    <property type="project" value="UniProtKB-KW"/>
</dbReference>
<dbReference type="Proteomes" id="UP000202440">
    <property type="component" value="Chromosome"/>
</dbReference>
<dbReference type="Gene3D" id="2.70.98.90">
    <property type="match status" value="1"/>
</dbReference>
<evidence type="ECO:0000259" key="15">
    <source>
        <dbReference type="Pfam" id="PF14849"/>
    </source>
</evidence>
<dbReference type="RefSeq" id="WP_094059163.1">
    <property type="nucleotide sequence ID" value="NZ_CP022530.1"/>
</dbReference>
<dbReference type="InterPro" id="IPR047196">
    <property type="entry name" value="YidC_ALB_C"/>
</dbReference>
<evidence type="ECO:0000256" key="1">
    <source>
        <dbReference type="ARBA" id="ARBA00004429"/>
    </source>
</evidence>
<dbReference type="InterPro" id="IPR028055">
    <property type="entry name" value="YidC/Oxa/ALB_C"/>
</dbReference>
<evidence type="ECO:0000313" key="17">
    <source>
        <dbReference type="Proteomes" id="UP000202440"/>
    </source>
</evidence>
<organism evidence="16 17">
    <name type="scientific">Bacterioplanes sanyensis</name>
    <dbReference type="NCBI Taxonomy" id="1249553"/>
    <lineage>
        <taxon>Bacteria</taxon>
        <taxon>Pseudomonadati</taxon>
        <taxon>Pseudomonadota</taxon>
        <taxon>Gammaproteobacteria</taxon>
        <taxon>Oceanospirillales</taxon>
        <taxon>Oceanospirillaceae</taxon>
        <taxon>Bacterioplanes</taxon>
    </lineage>
</organism>